<dbReference type="SUPFAM" id="SSF55166">
    <property type="entry name" value="Hedgehog/DD-peptidase"/>
    <property type="match status" value="1"/>
</dbReference>
<evidence type="ECO:0000313" key="4">
    <source>
        <dbReference type="EMBL" id="MBL3689676.1"/>
    </source>
</evidence>
<organism evidence="4 5">
    <name type="scientific">Leucobacter chromiireducens subsp. chromiireducens</name>
    <dbReference type="NCBI Taxonomy" id="660067"/>
    <lineage>
        <taxon>Bacteria</taxon>
        <taxon>Bacillati</taxon>
        <taxon>Actinomycetota</taxon>
        <taxon>Actinomycetes</taxon>
        <taxon>Micrococcales</taxon>
        <taxon>Microbacteriaceae</taxon>
        <taxon>Leucobacter</taxon>
    </lineage>
</organism>
<keyword evidence="5" id="KW-1185">Reference proteome</keyword>
<sequence length="215" mass="22657">MFMSYRSRAANAAIAAIIATLAVATIVGGALLLQTGERARAEQSPGAQGSSGGFGTQQASDQDPEQRFGGNGSVDDPNGIAVDADHPGVRGLDPELREAVQAAAARASEEGVELRLNSGWRSADYQAELLADAITEYGSEEEARHWVDTPERSAHVRGDAVDIGGLEAALWVGQYGAEFGLCQTYANENWHFELAELDADGYCPAAYESAAARPD</sequence>
<name>A0ABS1SRW6_9MICO</name>
<dbReference type="Pfam" id="PF02557">
    <property type="entry name" value="VanY"/>
    <property type="match status" value="1"/>
</dbReference>
<keyword evidence="2" id="KW-0472">Membrane</keyword>
<evidence type="ECO:0000259" key="3">
    <source>
        <dbReference type="Pfam" id="PF02557"/>
    </source>
</evidence>
<evidence type="ECO:0000313" key="5">
    <source>
        <dbReference type="Proteomes" id="UP001646141"/>
    </source>
</evidence>
<comment type="caution">
    <text evidence="4">The sequence shown here is derived from an EMBL/GenBank/DDBJ whole genome shotgun (WGS) entry which is preliminary data.</text>
</comment>
<proteinExistence type="predicted"/>
<protein>
    <submittedName>
        <fullName evidence="4">Peptidase M15</fullName>
    </submittedName>
</protein>
<feature type="domain" description="D-alanyl-D-alanine carboxypeptidase-like core" evidence="3">
    <location>
        <begin position="92"/>
        <end position="168"/>
    </location>
</feature>
<dbReference type="CDD" id="cd14846">
    <property type="entry name" value="Peptidase_M15_like"/>
    <property type="match status" value="1"/>
</dbReference>
<dbReference type="InterPro" id="IPR003709">
    <property type="entry name" value="VanY-like_core_dom"/>
</dbReference>
<evidence type="ECO:0000256" key="2">
    <source>
        <dbReference type="SAM" id="Phobius"/>
    </source>
</evidence>
<gene>
    <name evidence="4" type="ORF">D3226_06840</name>
</gene>
<feature type="region of interest" description="Disordered" evidence="1">
    <location>
        <begin position="41"/>
        <end position="88"/>
    </location>
</feature>
<dbReference type="InterPro" id="IPR009045">
    <property type="entry name" value="Zn_M74/Hedgehog-like"/>
</dbReference>
<dbReference type="Proteomes" id="UP001646141">
    <property type="component" value="Unassembled WGS sequence"/>
</dbReference>
<dbReference type="EMBL" id="QYAD01000002">
    <property type="protein sequence ID" value="MBL3689676.1"/>
    <property type="molecule type" value="Genomic_DNA"/>
</dbReference>
<evidence type="ECO:0000256" key="1">
    <source>
        <dbReference type="SAM" id="MobiDB-lite"/>
    </source>
</evidence>
<reference evidence="4 5" key="1">
    <citation type="submission" date="2018-09" db="EMBL/GenBank/DDBJ databases">
        <title>Comparative genomics of Leucobacter spp.</title>
        <authorList>
            <person name="Reis A.C."/>
            <person name="Kolvenbach B.A."/>
            <person name="Corvini P.F.X."/>
            <person name="Nunes O.C."/>
        </authorList>
    </citation>
    <scope>NUCLEOTIDE SEQUENCE [LARGE SCALE GENOMIC DNA]</scope>
    <source>
        <strain evidence="4 5">L-1</strain>
    </source>
</reference>
<keyword evidence="2" id="KW-1133">Transmembrane helix</keyword>
<accession>A0ABS1SRW6</accession>
<keyword evidence="2" id="KW-0812">Transmembrane</keyword>
<feature type="transmembrane region" description="Helical" evidence="2">
    <location>
        <begin position="12"/>
        <end position="33"/>
    </location>
</feature>
<dbReference type="Gene3D" id="3.30.1380.10">
    <property type="match status" value="1"/>
</dbReference>